<keyword evidence="2" id="KW-1185">Reference proteome</keyword>
<dbReference type="InterPro" id="IPR021373">
    <property type="entry name" value="DUF2993"/>
</dbReference>
<evidence type="ECO:0000313" key="1">
    <source>
        <dbReference type="EMBL" id="GEP68969.1"/>
    </source>
</evidence>
<dbReference type="AlphaFoldDB" id="A0A512PCN2"/>
<proteinExistence type="predicted"/>
<name>A0A512PCN2_9CELL</name>
<evidence type="ECO:0000313" key="2">
    <source>
        <dbReference type="Proteomes" id="UP000321798"/>
    </source>
</evidence>
<dbReference type="EMBL" id="BKAL01000005">
    <property type="protein sequence ID" value="GEP68969.1"/>
    <property type="molecule type" value="Genomic_DNA"/>
</dbReference>
<dbReference type="RefSeq" id="WP_179561665.1">
    <property type="nucleotide sequence ID" value="NZ_BAABBJ010000003.1"/>
</dbReference>
<accession>A0A512PCN2</accession>
<protein>
    <recommendedName>
        <fullName evidence="3">DUF2993 domain-containing protein</fullName>
    </recommendedName>
</protein>
<sequence length="228" mass="22995">MSTKGAVALIVGLVVVGVGVVVGDRFAASLVEDQLAGQVESRLEVTGTPDVQIGGFPFLTQLASGTFSHVTADVDAVVLDGVPTTDVTVDARGVRRGDPITVDELEASLTLPVSAVQDAVAERTGLAVTVVVQGEQLQASMDVLGVPLAVTFAPRVEGGRLLVDTTSLSLGGLSVDAASLPGGLGDRLVDLEVPVDGLPDGLALTDAHVVTDGVRVTVAGTDVTLEAP</sequence>
<gene>
    <name evidence="1" type="ORF">CSO01_16840</name>
</gene>
<dbReference type="Proteomes" id="UP000321798">
    <property type="component" value="Unassembled WGS sequence"/>
</dbReference>
<evidence type="ECO:0008006" key="3">
    <source>
        <dbReference type="Google" id="ProtNLM"/>
    </source>
</evidence>
<dbReference type="Pfam" id="PF11209">
    <property type="entry name" value="LmeA"/>
    <property type="match status" value="1"/>
</dbReference>
<organism evidence="1 2">
    <name type="scientific">Cellulomonas soli</name>
    <dbReference type="NCBI Taxonomy" id="931535"/>
    <lineage>
        <taxon>Bacteria</taxon>
        <taxon>Bacillati</taxon>
        <taxon>Actinomycetota</taxon>
        <taxon>Actinomycetes</taxon>
        <taxon>Micrococcales</taxon>
        <taxon>Cellulomonadaceae</taxon>
        <taxon>Cellulomonas</taxon>
    </lineage>
</organism>
<reference evidence="1 2" key="1">
    <citation type="submission" date="2019-07" db="EMBL/GenBank/DDBJ databases">
        <title>Whole genome shotgun sequence of Cellulomonas soli NBRC 109434.</title>
        <authorList>
            <person name="Hosoyama A."/>
            <person name="Uohara A."/>
            <person name="Ohji S."/>
            <person name="Ichikawa N."/>
        </authorList>
    </citation>
    <scope>NUCLEOTIDE SEQUENCE [LARGE SCALE GENOMIC DNA]</scope>
    <source>
        <strain evidence="1 2">NBRC 109434</strain>
    </source>
</reference>
<comment type="caution">
    <text evidence="1">The sequence shown here is derived from an EMBL/GenBank/DDBJ whole genome shotgun (WGS) entry which is preliminary data.</text>
</comment>